<sequence>MNFVALIKIRKTMKKQITLYVTFSILLFAAACKKATEPTPPTRTEMLTSSPWKWVAGTVTPAYDIFGDGKPINGDYFTKAPKCWQDDIYTFTSANKFTHDEGASKCDPSDPQIYSQGTWAFETSESVIRIKTSSNSSDDSIWQINELTSTSLKVIETYVENGKTYTFGYNFSR</sequence>
<name>A0A917DST9_9BACT</name>
<accession>A0A917DST9</accession>
<reference evidence="1" key="2">
    <citation type="submission" date="2020-09" db="EMBL/GenBank/DDBJ databases">
        <authorList>
            <person name="Sun Q."/>
            <person name="Zhou Y."/>
        </authorList>
    </citation>
    <scope>NUCLEOTIDE SEQUENCE</scope>
    <source>
        <strain evidence="1">CGMCC 1.15958</strain>
    </source>
</reference>
<dbReference type="Proteomes" id="UP000609064">
    <property type="component" value="Unassembled WGS sequence"/>
</dbReference>
<evidence type="ECO:0000313" key="2">
    <source>
        <dbReference type="Proteomes" id="UP000609064"/>
    </source>
</evidence>
<comment type="caution">
    <text evidence="1">The sequence shown here is derived from an EMBL/GenBank/DDBJ whole genome shotgun (WGS) entry which is preliminary data.</text>
</comment>
<protein>
    <recommendedName>
        <fullName evidence="3">Lipocalin-like domain-containing protein</fullName>
    </recommendedName>
</protein>
<reference evidence="1" key="1">
    <citation type="journal article" date="2014" name="Int. J. Syst. Evol. Microbiol.">
        <title>Complete genome sequence of Corynebacterium casei LMG S-19264T (=DSM 44701T), isolated from a smear-ripened cheese.</title>
        <authorList>
            <consortium name="US DOE Joint Genome Institute (JGI-PGF)"/>
            <person name="Walter F."/>
            <person name="Albersmeier A."/>
            <person name="Kalinowski J."/>
            <person name="Ruckert C."/>
        </authorList>
    </citation>
    <scope>NUCLEOTIDE SEQUENCE</scope>
    <source>
        <strain evidence="1">CGMCC 1.15958</strain>
    </source>
</reference>
<evidence type="ECO:0008006" key="3">
    <source>
        <dbReference type="Google" id="ProtNLM"/>
    </source>
</evidence>
<gene>
    <name evidence="1" type="ORF">GCM10011514_33630</name>
</gene>
<proteinExistence type="predicted"/>
<evidence type="ECO:0000313" key="1">
    <source>
        <dbReference type="EMBL" id="GGD66850.1"/>
    </source>
</evidence>
<keyword evidence="2" id="KW-1185">Reference proteome</keyword>
<dbReference type="EMBL" id="BMKK01000006">
    <property type="protein sequence ID" value="GGD66850.1"/>
    <property type="molecule type" value="Genomic_DNA"/>
</dbReference>
<organism evidence="1 2">
    <name type="scientific">Emticicia aquatilis</name>
    <dbReference type="NCBI Taxonomy" id="1537369"/>
    <lineage>
        <taxon>Bacteria</taxon>
        <taxon>Pseudomonadati</taxon>
        <taxon>Bacteroidota</taxon>
        <taxon>Cytophagia</taxon>
        <taxon>Cytophagales</taxon>
        <taxon>Leadbetterellaceae</taxon>
        <taxon>Emticicia</taxon>
    </lineage>
</organism>
<dbReference type="AlphaFoldDB" id="A0A917DST9"/>